<evidence type="ECO:0000313" key="5">
    <source>
        <dbReference type="Proteomes" id="UP000694844"/>
    </source>
</evidence>
<sequence>MDPQHSAQDVLRCDLCDTPVPPMYCDICHIKLCIPCVGVHLSDQSKNHEVLPFEKRGSTTKCQKHSTKICDLHCEQCYVPICSQCVSSGEHLGHKVVEIINILRSKKEIIKKDLQEIEKFIYPKYQEAASNIPVQKANARKHSQKLTTALKKQGETLHNEIDSILKKRQSEIDDMDSHHLEFIQKQGDAITNTITEIEQIILNLRNLLETNDVCLVSEYKSRNEEFRKLPAQFQVTLPTFTPQKINTEVMNQILGSLSKLAIKTEGGQIKTPGAISSVQSRTLVDESWILTQINTEYGVDNKLRSVSCLSDSEIWTCGGDKILRLYNIQGELLKSVQTKTGNRPLDIAVTQRRDLVYIDYNDRSLNIVKNTQIQPLIRLQGWKPLYLCNTSSGGILVAMVNDDKKQAKVVRYSGSIEIQSIELDDQGQPLYSSSTNTKYLTENRNLDICMADFAACAIVVVNAAGKLRFRYTGPSCLPSNTKKPFKPAGITSDSQSRILTTDSDNHCIHILDKNGHFLCYIDNCDLQCPAGICVDSRDNLFVAEWKIGKVKKIQKCTHHV</sequence>
<name>A0A8B8B0I2_CRAVI</name>
<feature type="domain" description="B box-type" evidence="4">
    <location>
        <begin position="8"/>
        <end position="53"/>
    </location>
</feature>
<dbReference type="SMART" id="SM00336">
    <property type="entry name" value="BBOX"/>
    <property type="match status" value="2"/>
</dbReference>
<dbReference type="SUPFAM" id="SSF101898">
    <property type="entry name" value="NHL repeat"/>
    <property type="match status" value="1"/>
</dbReference>
<dbReference type="InterPro" id="IPR001258">
    <property type="entry name" value="NHL_repeat"/>
</dbReference>
<evidence type="ECO:0000259" key="4">
    <source>
        <dbReference type="PROSITE" id="PS50119"/>
    </source>
</evidence>
<dbReference type="OrthoDB" id="153872at2759"/>
<dbReference type="GeneID" id="111106233"/>
<dbReference type="RefSeq" id="XP_022296528.1">
    <property type="nucleotide sequence ID" value="XM_022440820.1"/>
</dbReference>
<keyword evidence="2" id="KW-0862">Zinc</keyword>
<feature type="domain" description="B box-type" evidence="4">
    <location>
        <begin position="57"/>
        <end position="99"/>
    </location>
</feature>
<keyword evidence="1" id="KW-0677">Repeat</keyword>
<keyword evidence="5" id="KW-1185">Reference proteome</keyword>
<dbReference type="CDD" id="cd19756">
    <property type="entry name" value="Bbox2"/>
    <property type="match status" value="1"/>
</dbReference>
<dbReference type="PANTHER" id="PTHR25462">
    <property type="entry name" value="BONUS, ISOFORM C-RELATED"/>
    <property type="match status" value="1"/>
</dbReference>
<dbReference type="PROSITE" id="PS50119">
    <property type="entry name" value="ZF_BBOX"/>
    <property type="match status" value="2"/>
</dbReference>
<dbReference type="Proteomes" id="UP000694844">
    <property type="component" value="Chromosome 8"/>
</dbReference>
<evidence type="ECO:0000313" key="6">
    <source>
        <dbReference type="RefSeq" id="XP_022296528.1"/>
    </source>
</evidence>
<dbReference type="InterPro" id="IPR011042">
    <property type="entry name" value="6-blade_b-propeller_TolB-like"/>
</dbReference>
<accession>A0A8B8B0I2</accession>
<reference evidence="6" key="1">
    <citation type="submission" date="2025-08" db="UniProtKB">
        <authorList>
            <consortium name="RefSeq"/>
        </authorList>
    </citation>
    <scope>IDENTIFICATION</scope>
    <source>
        <tissue evidence="6">Whole sample</tissue>
    </source>
</reference>
<dbReference type="InterPro" id="IPR000315">
    <property type="entry name" value="Znf_B-box"/>
</dbReference>
<feature type="repeat" description="NHL" evidence="3">
    <location>
        <begin position="487"/>
        <end position="514"/>
    </location>
</feature>
<dbReference type="Pfam" id="PF00643">
    <property type="entry name" value="zf-B_box"/>
    <property type="match status" value="1"/>
</dbReference>
<dbReference type="AlphaFoldDB" id="A0A8B8B0I2"/>
<keyword evidence="2" id="KW-0863">Zinc-finger</keyword>
<keyword evidence="2" id="KW-0479">Metal-binding</keyword>
<dbReference type="PANTHER" id="PTHR25462:SF296">
    <property type="entry name" value="MEIOTIC P26, ISOFORM F"/>
    <property type="match status" value="1"/>
</dbReference>
<dbReference type="KEGG" id="cvn:111106233"/>
<proteinExistence type="predicted"/>
<dbReference type="SUPFAM" id="SSF57845">
    <property type="entry name" value="B-box zinc-binding domain"/>
    <property type="match status" value="1"/>
</dbReference>
<gene>
    <name evidence="6" type="primary">LOC111106233</name>
</gene>
<dbReference type="GO" id="GO:0061630">
    <property type="term" value="F:ubiquitin protein ligase activity"/>
    <property type="evidence" value="ECO:0007669"/>
    <property type="project" value="TreeGrafter"/>
</dbReference>
<protein>
    <submittedName>
        <fullName evidence="6">E3 ubiquitin-protein ligase TRIM36-like</fullName>
    </submittedName>
</protein>
<evidence type="ECO:0000256" key="1">
    <source>
        <dbReference type="ARBA" id="ARBA00022737"/>
    </source>
</evidence>
<organism evidence="5 6">
    <name type="scientific">Crassostrea virginica</name>
    <name type="common">Eastern oyster</name>
    <dbReference type="NCBI Taxonomy" id="6565"/>
    <lineage>
        <taxon>Eukaryota</taxon>
        <taxon>Metazoa</taxon>
        <taxon>Spiralia</taxon>
        <taxon>Lophotrochozoa</taxon>
        <taxon>Mollusca</taxon>
        <taxon>Bivalvia</taxon>
        <taxon>Autobranchia</taxon>
        <taxon>Pteriomorphia</taxon>
        <taxon>Ostreida</taxon>
        <taxon>Ostreoidea</taxon>
        <taxon>Ostreidae</taxon>
        <taxon>Crassostrea</taxon>
    </lineage>
</organism>
<dbReference type="PROSITE" id="PS51125">
    <property type="entry name" value="NHL"/>
    <property type="match status" value="1"/>
</dbReference>
<dbReference type="Gene3D" id="2.120.10.30">
    <property type="entry name" value="TolB, C-terminal domain"/>
    <property type="match status" value="1"/>
</dbReference>
<evidence type="ECO:0000256" key="3">
    <source>
        <dbReference type="PROSITE-ProRule" id="PRU00504"/>
    </source>
</evidence>
<dbReference type="Gene3D" id="3.30.160.60">
    <property type="entry name" value="Classic Zinc Finger"/>
    <property type="match status" value="1"/>
</dbReference>
<evidence type="ECO:0000256" key="2">
    <source>
        <dbReference type="PROSITE-ProRule" id="PRU00024"/>
    </source>
</evidence>
<dbReference type="GO" id="GO:0008270">
    <property type="term" value="F:zinc ion binding"/>
    <property type="evidence" value="ECO:0007669"/>
    <property type="project" value="UniProtKB-KW"/>
</dbReference>
<dbReference type="InterPro" id="IPR047153">
    <property type="entry name" value="TRIM45/56/19-like"/>
</dbReference>